<dbReference type="GeneTree" id="ENSGT01140000282522"/>
<reference evidence="5" key="3">
    <citation type="submission" date="2025-08" db="UniProtKB">
        <authorList>
            <consortium name="Ensembl"/>
        </authorList>
    </citation>
    <scope>IDENTIFICATION</scope>
</reference>
<dbReference type="PROSITE" id="PS51720">
    <property type="entry name" value="G_AIG1"/>
    <property type="match status" value="1"/>
</dbReference>
<keyword evidence="2" id="KW-0547">Nucleotide-binding</keyword>
<evidence type="ECO:0000256" key="3">
    <source>
        <dbReference type="ARBA" id="ARBA00023134"/>
    </source>
</evidence>
<dbReference type="InterPro" id="IPR006703">
    <property type="entry name" value="G_AIG1"/>
</dbReference>
<dbReference type="Ensembl" id="ENSAMXT00000043933.1">
    <property type="protein sequence ID" value="ENSAMXP00000029290.1"/>
    <property type="gene ID" value="ENSAMXG00000040863.1"/>
</dbReference>
<evidence type="ECO:0000313" key="5">
    <source>
        <dbReference type="Ensembl" id="ENSAMXP00000029290.1"/>
    </source>
</evidence>
<evidence type="ECO:0000313" key="6">
    <source>
        <dbReference type="Proteomes" id="UP000018467"/>
    </source>
</evidence>
<feature type="domain" description="AIG1-type G" evidence="4">
    <location>
        <begin position="129"/>
        <end position="312"/>
    </location>
</feature>
<dbReference type="SUPFAM" id="SSF52540">
    <property type="entry name" value="P-loop containing nucleoside triphosphate hydrolases"/>
    <property type="match status" value="1"/>
</dbReference>
<dbReference type="Bgee" id="ENSAMXG00000040863">
    <property type="expression patterns" value="Expressed in zone of skin and 14 other cell types or tissues"/>
</dbReference>
<dbReference type="STRING" id="7994.ENSAMXP00000029290"/>
<proteinExistence type="inferred from homology"/>
<dbReference type="GO" id="GO:0005525">
    <property type="term" value="F:GTP binding"/>
    <property type="evidence" value="ECO:0007669"/>
    <property type="project" value="UniProtKB-KW"/>
</dbReference>
<dbReference type="PANTHER" id="PTHR10903">
    <property type="entry name" value="GTPASE, IMAP FAMILY MEMBER-RELATED"/>
    <property type="match status" value="1"/>
</dbReference>
<accession>A0A3B1IIA0</accession>
<protein>
    <recommendedName>
        <fullName evidence="4">AIG1-type G domain-containing protein</fullName>
    </recommendedName>
</protein>
<comment type="similarity">
    <text evidence="1">Belongs to the TRAFAC class TrmE-Era-EngA-EngB-Septin-like GTPase superfamily. AIG1/Toc34/Toc159-like paraseptin GTPase family. IAN subfamily.</text>
</comment>
<organism evidence="5 6">
    <name type="scientific">Astyanax mexicanus</name>
    <name type="common">Blind cave fish</name>
    <name type="synonym">Astyanax fasciatus mexicanus</name>
    <dbReference type="NCBI Taxonomy" id="7994"/>
    <lineage>
        <taxon>Eukaryota</taxon>
        <taxon>Metazoa</taxon>
        <taxon>Chordata</taxon>
        <taxon>Craniata</taxon>
        <taxon>Vertebrata</taxon>
        <taxon>Euteleostomi</taxon>
        <taxon>Actinopterygii</taxon>
        <taxon>Neopterygii</taxon>
        <taxon>Teleostei</taxon>
        <taxon>Ostariophysi</taxon>
        <taxon>Characiformes</taxon>
        <taxon>Characoidei</taxon>
        <taxon>Acestrorhamphidae</taxon>
        <taxon>Acestrorhamphinae</taxon>
        <taxon>Astyanax</taxon>
    </lineage>
</organism>
<dbReference type="PANTHER" id="PTHR10903:SF170">
    <property type="entry name" value="GTPASE IMAP FAMILY MEMBER 7"/>
    <property type="match status" value="1"/>
</dbReference>
<evidence type="ECO:0000256" key="2">
    <source>
        <dbReference type="ARBA" id="ARBA00022741"/>
    </source>
</evidence>
<evidence type="ECO:0000256" key="1">
    <source>
        <dbReference type="ARBA" id="ARBA00008535"/>
    </source>
</evidence>
<keyword evidence="3" id="KW-0342">GTP-binding</keyword>
<dbReference type="Proteomes" id="UP000018467">
    <property type="component" value="Unassembled WGS sequence"/>
</dbReference>
<dbReference type="InParanoid" id="A0A3B1IIA0"/>
<dbReference type="InterPro" id="IPR027417">
    <property type="entry name" value="P-loop_NTPase"/>
</dbReference>
<reference evidence="6" key="2">
    <citation type="journal article" date="2014" name="Nat. Commun.">
        <title>The cavefish genome reveals candidate genes for eye loss.</title>
        <authorList>
            <person name="McGaugh S.E."/>
            <person name="Gross J.B."/>
            <person name="Aken B."/>
            <person name="Blin M."/>
            <person name="Borowsky R."/>
            <person name="Chalopin D."/>
            <person name="Hinaux H."/>
            <person name="Jeffery W.R."/>
            <person name="Keene A."/>
            <person name="Ma L."/>
            <person name="Minx P."/>
            <person name="Murphy D."/>
            <person name="O'Quin K.E."/>
            <person name="Retaux S."/>
            <person name="Rohner N."/>
            <person name="Searle S.M."/>
            <person name="Stahl B.A."/>
            <person name="Tabin C."/>
            <person name="Volff J.N."/>
            <person name="Yoshizawa M."/>
            <person name="Warren W.C."/>
        </authorList>
    </citation>
    <scope>NUCLEOTIDE SEQUENCE [LARGE SCALE GENOMIC DNA]</scope>
    <source>
        <strain evidence="6">female</strain>
    </source>
</reference>
<reference evidence="5" key="4">
    <citation type="submission" date="2025-09" db="UniProtKB">
        <authorList>
            <consortium name="Ensembl"/>
        </authorList>
    </citation>
    <scope>IDENTIFICATION</scope>
</reference>
<dbReference type="Pfam" id="PF04548">
    <property type="entry name" value="AIG1"/>
    <property type="match status" value="2"/>
</dbReference>
<keyword evidence="6" id="KW-1185">Reference proteome</keyword>
<dbReference type="Gene3D" id="3.40.50.300">
    <property type="entry name" value="P-loop containing nucleotide triphosphate hydrolases"/>
    <property type="match status" value="2"/>
</dbReference>
<dbReference type="AlphaFoldDB" id="A0A3B1IIA0"/>
<dbReference type="InterPro" id="IPR045058">
    <property type="entry name" value="GIMA/IAN/Toc"/>
</dbReference>
<reference evidence="6" key="1">
    <citation type="submission" date="2013-03" db="EMBL/GenBank/DDBJ databases">
        <authorList>
            <person name="Jeffery W."/>
            <person name="Warren W."/>
            <person name="Wilson R.K."/>
        </authorList>
    </citation>
    <scope>NUCLEOTIDE SEQUENCE</scope>
    <source>
        <strain evidence="6">female</strain>
    </source>
</reference>
<name>A0A3B1IIA0_ASTMX</name>
<sequence length="312" mass="36552">MREYRCLSLFADSVPTIFLLVLKAERPTQEDMKTVEKIENLLGDQLLQHTWILFTRGDDLERERLSVEEFIQGSNYLKQVVQRFNNKYHIFNNKISNPDQVWKLLDKIDTSLLMMGEIMKMTLTLKDNPPTWNLFLLGKSGAGISSSANTLLGHTDFTSKSGFRSVTLETQKKNIVMRDVSINLFDTPGLSNTVIRDEEVIREYRCLSLFADSVPTVFLLVLKAERPTQEDLRIVQEIENLLGDQLLQHTWILFTRGDDLERENLTIEQFIDDTVELKRVVQRFRRRFHVFNNKIYNPDQVRRLIEKTLMCY</sequence>
<evidence type="ECO:0000259" key="4">
    <source>
        <dbReference type="PROSITE" id="PS51720"/>
    </source>
</evidence>